<feature type="signal peptide" evidence="2">
    <location>
        <begin position="1"/>
        <end position="26"/>
    </location>
</feature>
<dbReference type="RefSeq" id="WP_350278967.1">
    <property type="nucleotide sequence ID" value="NZ_CP158165.1"/>
</dbReference>
<feature type="region of interest" description="Disordered" evidence="1">
    <location>
        <begin position="29"/>
        <end position="78"/>
    </location>
</feature>
<sequence length="211" mass="21513">MTDVIHRHRAGVALLACLTTAASLTACGPGSPEAGQPNTAPPWKSISASTSASASPPGSASPPASAGPTTAPQRPNTAVGLSLSAGESFVRYYVNLMNYASTTGDIAPLMSVTATNCKQCKGFADYVAKVNAANGGLSGDYFERVDDVPDLFRGDGGRLGGYAAVTIGAYTSKDSPSAKPATSTVQKYKREFTLVAQKGSWAMAATALVSQ</sequence>
<accession>A0AAU7THL7</accession>
<dbReference type="InterPro" id="IPR046281">
    <property type="entry name" value="DUF6318"/>
</dbReference>
<feature type="domain" description="DUF6318" evidence="3">
    <location>
        <begin position="57"/>
        <end position="204"/>
    </location>
</feature>
<evidence type="ECO:0000256" key="1">
    <source>
        <dbReference type="SAM" id="MobiDB-lite"/>
    </source>
</evidence>
<feature type="compositionally biased region" description="Low complexity" evidence="1">
    <location>
        <begin position="47"/>
        <end position="72"/>
    </location>
</feature>
<evidence type="ECO:0000256" key="2">
    <source>
        <dbReference type="SAM" id="SignalP"/>
    </source>
</evidence>
<proteinExistence type="predicted"/>
<reference evidence="4" key="1">
    <citation type="submission" date="2024-06" db="EMBL/GenBank/DDBJ databases">
        <title>Kribbella sp. strain HUAS MG21 genome sequences.</title>
        <authorList>
            <person name="Mo P."/>
        </authorList>
    </citation>
    <scope>NUCLEOTIDE SEQUENCE</scope>
    <source>
        <strain evidence="4">HUAS MG21</strain>
    </source>
</reference>
<evidence type="ECO:0000313" key="4">
    <source>
        <dbReference type="EMBL" id="XBV26165.1"/>
    </source>
</evidence>
<gene>
    <name evidence="4" type="ORF">ABN611_06995</name>
</gene>
<dbReference type="AlphaFoldDB" id="A0AAU7THL7"/>
<evidence type="ECO:0000259" key="3">
    <source>
        <dbReference type="Pfam" id="PF19843"/>
    </source>
</evidence>
<name>A0AAU7THL7_9ACTN</name>
<keyword evidence="2" id="KW-0732">Signal</keyword>
<feature type="chain" id="PRO_5043941505" evidence="2">
    <location>
        <begin position="27"/>
        <end position="211"/>
    </location>
</feature>
<protein>
    <submittedName>
        <fullName evidence="4">DUF6318 family protein</fullName>
    </submittedName>
</protein>
<dbReference type="EMBL" id="CP158165">
    <property type="protein sequence ID" value="XBV26165.1"/>
    <property type="molecule type" value="Genomic_DNA"/>
</dbReference>
<organism evidence="4">
    <name type="scientific">Kribbella sp. HUAS MG21</name>
    <dbReference type="NCBI Taxonomy" id="3160966"/>
    <lineage>
        <taxon>Bacteria</taxon>
        <taxon>Bacillati</taxon>
        <taxon>Actinomycetota</taxon>
        <taxon>Actinomycetes</taxon>
        <taxon>Propionibacteriales</taxon>
        <taxon>Kribbellaceae</taxon>
        <taxon>Kribbella</taxon>
    </lineage>
</organism>
<dbReference type="PROSITE" id="PS51257">
    <property type="entry name" value="PROKAR_LIPOPROTEIN"/>
    <property type="match status" value="1"/>
</dbReference>
<dbReference type="Pfam" id="PF19843">
    <property type="entry name" value="DUF6318"/>
    <property type="match status" value="1"/>
</dbReference>